<dbReference type="GO" id="GO:0002098">
    <property type="term" value="P:tRNA wobble uridine modification"/>
    <property type="evidence" value="ECO:0007669"/>
    <property type="project" value="InterPro"/>
</dbReference>
<dbReference type="CDD" id="cd19496">
    <property type="entry name" value="Elp5"/>
    <property type="match status" value="1"/>
</dbReference>
<evidence type="ECO:0000256" key="7">
    <source>
        <dbReference type="ARBA" id="ARBA00022694"/>
    </source>
</evidence>
<comment type="caution">
    <text evidence="9">The sequence shown here is derived from an EMBL/GenBank/DDBJ whole genome shotgun (WGS) entry which is preliminary data.</text>
</comment>
<evidence type="ECO:0000256" key="2">
    <source>
        <dbReference type="ARBA" id="ARBA00004496"/>
    </source>
</evidence>
<protein>
    <recommendedName>
        <fullName evidence="5">Elongator complex protein 5</fullName>
    </recommendedName>
</protein>
<gene>
    <name evidence="9" type="ORF">C0J50_5656</name>
</gene>
<dbReference type="GO" id="GO:0005829">
    <property type="term" value="C:cytosol"/>
    <property type="evidence" value="ECO:0007669"/>
    <property type="project" value="TreeGrafter"/>
</dbReference>
<sequence length="153" mass="17639">MLSEVFQGPEMGEFIIIRDTACYSGRRLLKYYINSALKREESVHVLGFDVPEHELRAKLDSNHLHLLHFHNAHIDPLGWTKQSSFTVKHFSATEITRRLQETQDAKASILVIDSLSWVLRHHDTVTVCQELQKLRKGLSSKQHTSILIPVLLF</sequence>
<evidence type="ECO:0000256" key="8">
    <source>
        <dbReference type="ARBA" id="ARBA00023242"/>
    </source>
</evidence>
<dbReference type="EMBL" id="MU574796">
    <property type="protein sequence ID" value="KAI5609984.1"/>
    <property type="molecule type" value="Genomic_DNA"/>
</dbReference>
<dbReference type="GO" id="GO:0005634">
    <property type="term" value="C:nucleus"/>
    <property type="evidence" value="ECO:0007669"/>
    <property type="project" value="UniProtKB-SubCell"/>
</dbReference>
<name>A0AAD5A642_SILAS</name>
<dbReference type="GO" id="GO:0033588">
    <property type="term" value="C:elongator holoenzyme complex"/>
    <property type="evidence" value="ECO:0007669"/>
    <property type="project" value="InterPro"/>
</dbReference>
<comment type="subcellular location">
    <subcellularLocation>
        <location evidence="2">Cytoplasm</location>
    </subcellularLocation>
    <subcellularLocation>
        <location evidence="1">Nucleus</location>
    </subcellularLocation>
</comment>
<dbReference type="InterPro" id="IPR027417">
    <property type="entry name" value="P-loop_NTPase"/>
</dbReference>
<evidence type="ECO:0000313" key="10">
    <source>
        <dbReference type="Proteomes" id="UP001205998"/>
    </source>
</evidence>
<comment type="similarity">
    <text evidence="4">Belongs to the ELP5 family.</text>
</comment>
<comment type="pathway">
    <text evidence="3">tRNA modification; 5-methoxycarbonylmethyl-2-thiouridine-tRNA biosynthesis.</text>
</comment>
<keyword evidence="8" id="KW-0539">Nucleus</keyword>
<evidence type="ECO:0000256" key="1">
    <source>
        <dbReference type="ARBA" id="ARBA00004123"/>
    </source>
</evidence>
<dbReference type="Proteomes" id="UP001205998">
    <property type="component" value="Unassembled WGS sequence"/>
</dbReference>
<keyword evidence="6" id="KW-0963">Cytoplasm</keyword>
<proteinExistence type="inferred from homology"/>
<dbReference type="InterPro" id="IPR019519">
    <property type="entry name" value="Elp5"/>
</dbReference>
<dbReference type="AlphaFoldDB" id="A0AAD5A642"/>
<dbReference type="PANTHER" id="PTHR15641">
    <property type="entry name" value="ELONGATOR COMPLEX PROTEIN 5"/>
    <property type="match status" value="1"/>
</dbReference>
<dbReference type="GO" id="GO:0000049">
    <property type="term" value="F:tRNA binding"/>
    <property type="evidence" value="ECO:0007669"/>
    <property type="project" value="TreeGrafter"/>
</dbReference>
<keyword evidence="10" id="KW-1185">Reference proteome</keyword>
<dbReference type="PANTHER" id="PTHR15641:SF1">
    <property type="entry name" value="ELONGATOR COMPLEX PROTEIN 5"/>
    <property type="match status" value="1"/>
</dbReference>
<reference evidence="9" key="1">
    <citation type="submission" date="2018-07" db="EMBL/GenBank/DDBJ databases">
        <title>Comparative genomics of catfishes provides insights into carnivory and benthic adaptation.</title>
        <authorList>
            <person name="Zhang Y."/>
            <person name="Wang D."/>
            <person name="Peng Z."/>
            <person name="Zheng S."/>
            <person name="Shao F."/>
            <person name="Tao W."/>
        </authorList>
    </citation>
    <scope>NUCLEOTIDE SEQUENCE</scope>
    <source>
        <strain evidence="9">Chongqing</strain>
    </source>
</reference>
<evidence type="ECO:0000256" key="3">
    <source>
        <dbReference type="ARBA" id="ARBA00005043"/>
    </source>
</evidence>
<dbReference type="Pfam" id="PF10483">
    <property type="entry name" value="Elong_Iki1"/>
    <property type="match status" value="1"/>
</dbReference>
<organism evidence="9 10">
    <name type="scientific">Silurus asotus</name>
    <name type="common">Amur catfish</name>
    <name type="synonym">Parasilurus asotus</name>
    <dbReference type="NCBI Taxonomy" id="30991"/>
    <lineage>
        <taxon>Eukaryota</taxon>
        <taxon>Metazoa</taxon>
        <taxon>Chordata</taxon>
        <taxon>Craniata</taxon>
        <taxon>Vertebrata</taxon>
        <taxon>Euteleostomi</taxon>
        <taxon>Actinopterygii</taxon>
        <taxon>Neopterygii</taxon>
        <taxon>Teleostei</taxon>
        <taxon>Ostariophysi</taxon>
        <taxon>Siluriformes</taxon>
        <taxon>Siluridae</taxon>
        <taxon>Silurus</taxon>
    </lineage>
</organism>
<evidence type="ECO:0000313" key="9">
    <source>
        <dbReference type="EMBL" id="KAI5609984.1"/>
    </source>
</evidence>
<keyword evidence="7" id="KW-0819">tRNA processing</keyword>
<accession>A0AAD5A642</accession>
<evidence type="ECO:0000256" key="6">
    <source>
        <dbReference type="ARBA" id="ARBA00022490"/>
    </source>
</evidence>
<evidence type="ECO:0000256" key="4">
    <source>
        <dbReference type="ARBA" id="ARBA00009567"/>
    </source>
</evidence>
<dbReference type="Gene3D" id="3.40.50.300">
    <property type="entry name" value="P-loop containing nucleotide triphosphate hydrolases"/>
    <property type="match status" value="1"/>
</dbReference>
<evidence type="ECO:0000256" key="5">
    <source>
        <dbReference type="ARBA" id="ARBA00020264"/>
    </source>
</evidence>